<keyword evidence="1" id="KW-0067">ATP-binding</keyword>
<gene>
    <name evidence="1" type="ORF">JHL16_19020</name>
</gene>
<reference evidence="1" key="1">
    <citation type="submission" date="2021-01" db="EMBL/GenBank/DDBJ databases">
        <authorList>
            <person name="Sun Q."/>
        </authorList>
    </citation>
    <scope>NUCLEOTIDE SEQUENCE</scope>
    <source>
        <strain evidence="1">YIM B02566</strain>
    </source>
</reference>
<dbReference type="Proteomes" id="UP000616151">
    <property type="component" value="Unassembled WGS sequence"/>
</dbReference>
<keyword evidence="2" id="KW-1185">Reference proteome</keyword>
<keyword evidence="1" id="KW-0547">Nucleotide-binding</keyword>
<sequence length="333" mass="36145">MSAPLLQIDDLRVRIPSRRGEVKAVDGLSFSVAPGEVVGIVGESGSGKSMLALSMLQLIPKPGRITGGRIALNGRDLIGLSEAEMREVRGNEIGMIFQDPSASLNPVLRIGRQVAETVEAHHRVTPAQSWRRSVEMLQGVRIPDPEARARDYPHQYSGGMRQRVVIAIGMANAPKLLIADEPTTALDVTVQAQIMGLLGRMNKETGTAILLISHNIALVSRFCTRVLVMYAGRIVEAGPTAQVFANPEHPYTRALLNAVPRIDRRVEEGLQTIAGRPPDLASLPAGCAFEPRCPARLRSCAEEQPPAFPVGEGRFARCWLAEHSKHQQGNSRS</sequence>
<accession>A0ACC5R714</accession>
<protein>
    <submittedName>
        <fullName evidence="1">ABC transporter ATP-binding protein</fullName>
    </submittedName>
</protein>
<proteinExistence type="predicted"/>
<dbReference type="EMBL" id="JAENHL010000007">
    <property type="protein sequence ID" value="MBK1868454.1"/>
    <property type="molecule type" value="Genomic_DNA"/>
</dbReference>
<organism evidence="1 2">
    <name type="scientific">Taklimakanibacter albus</name>
    <dbReference type="NCBI Taxonomy" id="2800327"/>
    <lineage>
        <taxon>Bacteria</taxon>
        <taxon>Pseudomonadati</taxon>
        <taxon>Pseudomonadota</taxon>
        <taxon>Alphaproteobacteria</taxon>
        <taxon>Hyphomicrobiales</taxon>
        <taxon>Aestuariivirgaceae</taxon>
        <taxon>Taklimakanibacter</taxon>
    </lineage>
</organism>
<evidence type="ECO:0000313" key="1">
    <source>
        <dbReference type="EMBL" id="MBK1868454.1"/>
    </source>
</evidence>
<name>A0ACC5R714_9HYPH</name>
<comment type="caution">
    <text evidence="1">The sequence shown here is derived from an EMBL/GenBank/DDBJ whole genome shotgun (WGS) entry which is preliminary data.</text>
</comment>
<evidence type="ECO:0000313" key="2">
    <source>
        <dbReference type="Proteomes" id="UP000616151"/>
    </source>
</evidence>